<evidence type="ECO:0000313" key="5">
    <source>
        <dbReference type="Proteomes" id="UP000038010"/>
    </source>
</evidence>
<dbReference type="VEuPathDB" id="FungiDB:AB675_1894"/>
<keyword evidence="2" id="KW-0677">Repeat</keyword>
<feature type="region of interest" description="Disordered" evidence="3">
    <location>
        <begin position="1"/>
        <end position="21"/>
    </location>
</feature>
<evidence type="ECO:0000313" key="4">
    <source>
        <dbReference type="EMBL" id="KPI42847.1"/>
    </source>
</evidence>
<protein>
    <submittedName>
        <fullName evidence="4">Uncharacterized protein</fullName>
    </submittedName>
</protein>
<dbReference type="AlphaFoldDB" id="A0A0N1HD62"/>
<dbReference type="SUPFAM" id="SSF52058">
    <property type="entry name" value="L domain-like"/>
    <property type="match status" value="1"/>
</dbReference>
<keyword evidence="1" id="KW-0433">Leucine-rich repeat</keyword>
<accession>A0A0N1HD62</accession>
<dbReference type="PANTHER" id="PTHR45712:SF22">
    <property type="entry name" value="INSULIN-LIKE GROWTH FACTOR-BINDING PROTEIN COMPLEX ACID LABILE SUBUNIT"/>
    <property type="match status" value="1"/>
</dbReference>
<organism evidence="4 5">
    <name type="scientific">Cyphellophora attinorum</name>
    <dbReference type="NCBI Taxonomy" id="1664694"/>
    <lineage>
        <taxon>Eukaryota</taxon>
        <taxon>Fungi</taxon>
        <taxon>Dikarya</taxon>
        <taxon>Ascomycota</taxon>
        <taxon>Pezizomycotina</taxon>
        <taxon>Eurotiomycetes</taxon>
        <taxon>Chaetothyriomycetidae</taxon>
        <taxon>Chaetothyriales</taxon>
        <taxon>Cyphellophoraceae</taxon>
        <taxon>Cyphellophora</taxon>
    </lineage>
</organism>
<proteinExistence type="predicted"/>
<dbReference type="OrthoDB" id="676979at2759"/>
<dbReference type="InterPro" id="IPR032675">
    <property type="entry name" value="LRR_dom_sf"/>
</dbReference>
<sequence>MQRPSLARRCTDTSSSTKRPVHLLLRGNSAQDVYTVKPEHTGEYIPKSRPLPYTRPSSSSSCSSDEDSVFDDDLRRDTSAHYDYYSDDTEDDDEADMTTLNLSSSGFTSMPAQLLAETDCCMQIETLDMSQNILDGAQEEYLSEQIVLPNLSSLCLEDCNVTSLEPLCKHLYAPNLRVLNISNHRLRGSVPQLQRYFPKLDTLIASNGKFEHLDESVISSLTRIDLSNNNLTDTDGSLCERCRRQGTELVL</sequence>
<dbReference type="STRING" id="1664694.A0A0N1HD62"/>
<dbReference type="Proteomes" id="UP000038010">
    <property type="component" value="Unassembled WGS sequence"/>
</dbReference>
<evidence type="ECO:0000256" key="3">
    <source>
        <dbReference type="SAM" id="MobiDB-lite"/>
    </source>
</evidence>
<dbReference type="Pfam" id="PF00560">
    <property type="entry name" value="LRR_1"/>
    <property type="match status" value="1"/>
</dbReference>
<evidence type="ECO:0000256" key="1">
    <source>
        <dbReference type="ARBA" id="ARBA00022614"/>
    </source>
</evidence>
<gene>
    <name evidence="4" type="ORF">AB675_1894</name>
</gene>
<dbReference type="Gene3D" id="3.80.10.10">
    <property type="entry name" value="Ribonuclease Inhibitor"/>
    <property type="match status" value="1"/>
</dbReference>
<dbReference type="EMBL" id="LFJN01000006">
    <property type="protein sequence ID" value="KPI42847.1"/>
    <property type="molecule type" value="Genomic_DNA"/>
</dbReference>
<feature type="region of interest" description="Disordered" evidence="3">
    <location>
        <begin position="39"/>
        <end position="73"/>
    </location>
</feature>
<evidence type="ECO:0000256" key="2">
    <source>
        <dbReference type="ARBA" id="ARBA00022737"/>
    </source>
</evidence>
<dbReference type="GeneID" id="28733699"/>
<name>A0A0N1HD62_9EURO</name>
<dbReference type="InterPro" id="IPR001611">
    <property type="entry name" value="Leu-rich_rpt"/>
</dbReference>
<reference evidence="4 5" key="1">
    <citation type="submission" date="2015-06" db="EMBL/GenBank/DDBJ databases">
        <title>Draft genome of the ant-associated black yeast Phialophora attae CBS 131958.</title>
        <authorList>
            <person name="Moreno L.F."/>
            <person name="Stielow B.J."/>
            <person name="de Hoog S."/>
            <person name="Vicente V.A."/>
            <person name="Weiss V.A."/>
            <person name="de Vries M."/>
            <person name="Cruz L.M."/>
            <person name="Souza E.M."/>
        </authorList>
    </citation>
    <scope>NUCLEOTIDE SEQUENCE [LARGE SCALE GENOMIC DNA]</scope>
    <source>
        <strain evidence="4 5">CBS 131958</strain>
    </source>
</reference>
<dbReference type="PANTHER" id="PTHR45712">
    <property type="entry name" value="AGAP008170-PA"/>
    <property type="match status" value="1"/>
</dbReference>
<comment type="caution">
    <text evidence="4">The sequence shown here is derived from an EMBL/GenBank/DDBJ whole genome shotgun (WGS) entry which is preliminary data.</text>
</comment>
<dbReference type="InterPro" id="IPR050333">
    <property type="entry name" value="SLRP"/>
</dbReference>
<dbReference type="RefSeq" id="XP_018002810.1">
    <property type="nucleotide sequence ID" value="XM_018141819.1"/>
</dbReference>
<keyword evidence="5" id="KW-1185">Reference proteome</keyword>